<dbReference type="EMBL" id="CAJJDP010000015">
    <property type="protein sequence ID" value="CAD8144049.1"/>
    <property type="molecule type" value="Genomic_DNA"/>
</dbReference>
<feature type="transmembrane region" description="Helical" evidence="1">
    <location>
        <begin position="114"/>
        <end position="137"/>
    </location>
</feature>
<protein>
    <recommendedName>
        <fullName evidence="4">Transmembrane protein</fullName>
    </recommendedName>
</protein>
<keyword evidence="1" id="KW-0812">Transmembrane</keyword>
<reference evidence="2" key="1">
    <citation type="submission" date="2021-01" db="EMBL/GenBank/DDBJ databases">
        <authorList>
            <consortium name="Genoscope - CEA"/>
            <person name="William W."/>
        </authorList>
    </citation>
    <scope>NUCLEOTIDE SEQUENCE</scope>
</reference>
<accession>A0A8S1SXJ1</accession>
<evidence type="ECO:0008006" key="4">
    <source>
        <dbReference type="Google" id="ProtNLM"/>
    </source>
</evidence>
<keyword evidence="1" id="KW-1133">Transmembrane helix</keyword>
<organism evidence="2 3">
    <name type="scientific">Paramecium octaurelia</name>
    <dbReference type="NCBI Taxonomy" id="43137"/>
    <lineage>
        <taxon>Eukaryota</taxon>
        <taxon>Sar</taxon>
        <taxon>Alveolata</taxon>
        <taxon>Ciliophora</taxon>
        <taxon>Intramacronucleata</taxon>
        <taxon>Oligohymenophorea</taxon>
        <taxon>Peniculida</taxon>
        <taxon>Parameciidae</taxon>
        <taxon>Paramecium</taxon>
    </lineage>
</organism>
<name>A0A8S1SXJ1_PAROT</name>
<dbReference type="AlphaFoldDB" id="A0A8S1SXJ1"/>
<keyword evidence="1" id="KW-0472">Membrane</keyword>
<proteinExistence type="predicted"/>
<evidence type="ECO:0000256" key="1">
    <source>
        <dbReference type="SAM" id="Phobius"/>
    </source>
</evidence>
<gene>
    <name evidence="2" type="ORF">POCTA_138.1.T0150382</name>
</gene>
<evidence type="ECO:0000313" key="2">
    <source>
        <dbReference type="EMBL" id="CAD8144049.1"/>
    </source>
</evidence>
<comment type="caution">
    <text evidence="2">The sequence shown here is derived from an EMBL/GenBank/DDBJ whole genome shotgun (WGS) entry which is preliminary data.</text>
</comment>
<dbReference type="Proteomes" id="UP000683925">
    <property type="component" value="Unassembled WGS sequence"/>
</dbReference>
<evidence type="ECO:0000313" key="3">
    <source>
        <dbReference type="Proteomes" id="UP000683925"/>
    </source>
</evidence>
<sequence length="163" mass="19545">MLYSRSWIKEDLLQIFKRAQTCRRTKSYAPIKLQINQVQGKKLQGYLKQRLIIKMNQIAQFKDELLTHVELRINSDDIYEKLFAHQAINLEKKVKIKQQTSNTSMRFLEQNGKVNFTIMSHLFFFVQLMFSGFILLIKYAFRETAPWQYIHNNLRIKSIIEQI</sequence>
<keyword evidence="3" id="KW-1185">Reference proteome</keyword>